<evidence type="ECO:0000313" key="2">
    <source>
        <dbReference type="EMBL" id="MEE1945077.1"/>
    </source>
</evidence>
<reference evidence="2 3" key="1">
    <citation type="submission" date="2024-01" db="EMBL/GenBank/DDBJ databases">
        <title>Pedobacter sp. nov., isolated from fresh soil.</title>
        <authorList>
            <person name="Le N.T.T."/>
        </authorList>
    </citation>
    <scope>NUCLEOTIDE SEQUENCE [LARGE SCALE GENOMIC DNA]</scope>
    <source>
        <strain evidence="2 3">KR3-3</strain>
    </source>
</reference>
<protein>
    <submittedName>
        <fullName evidence="2">Tetratricopeptide repeat protein</fullName>
    </submittedName>
</protein>
<dbReference type="Pfam" id="PF14559">
    <property type="entry name" value="TPR_19"/>
    <property type="match status" value="1"/>
</dbReference>
<proteinExistence type="predicted"/>
<name>A0ABU7I6I2_9SPHI</name>
<sequence length="242" mass="27604">MAEDKIIWTARFVEGDLNEAEMAEFEAQLQTDAELQQHLKNYRQLQQELRLQLAPDAHRKALQQTLGKLNSQYFGHETKMLSLKPIIKWASGIAAVLAIGLFIWAPWRGDLYQQYHTPGQMLVTERGAASETELDKAAAFYNDGKYAEAKNILEKLYSKDSQNAQLSYYYAQTLLATEQVEQGRELLNAIYNGESAFKYDAAYAMAMSYLKTGQKTECKTWLQKIAKGTTHYQKATDLIQKL</sequence>
<dbReference type="SUPFAM" id="SSF48452">
    <property type="entry name" value="TPR-like"/>
    <property type="match status" value="1"/>
</dbReference>
<accession>A0ABU7I6I2</accession>
<dbReference type="InterPro" id="IPR011990">
    <property type="entry name" value="TPR-like_helical_dom_sf"/>
</dbReference>
<comment type="caution">
    <text evidence="2">The sequence shown here is derived from an EMBL/GenBank/DDBJ whole genome shotgun (WGS) entry which is preliminary data.</text>
</comment>
<dbReference type="RefSeq" id="WP_330107429.1">
    <property type="nucleotide sequence ID" value="NZ_JAZDQT010000001.1"/>
</dbReference>
<keyword evidence="3" id="KW-1185">Reference proteome</keyword>
<gene>
    <name evidence="2" type="ORF">VRU48_08160</name>
</gene>
<evidence type="ECO:0000313" key="3">
    <source>
        <dbReference type="Proteomes" id="UP001336835"/>
    </source>
</evidence>
<dbReference type="EMBL" id="JAZDQT010000001">
    <property type="protein sequence ID" value="MEE1945077.1"/>
    <property type="molecule type" value="Genomic_DNA"/>
</dbReference>
<evidence type="ECO:0000256" key="1">
    <source>
        <dbReference type="SAM" id="Phobius"/>
    </source>
</evidence>
<dbReference type="Proteomes" id="UP001336835">
    <property type="component" value="Unassembled WGS sequence"/>
</dbReference>
<feature type="transmembrane region" description="Helical" evidence="1">
    <location>
        <begin position="86"/>
        <end position="107"/>
    </location>
</feature>
<keyword evidence="1" id="KW-1133">Transmembrane helix</keyword>
<keyword evidence="1" id="KW-0472">Membrane</keyword>
<organism evidence="2 3">
    <name type="scientific">Pedobacter albus</name>
    <dbReference type="NCBI Taxonomy" id="3113905"/>
    <lineage>
        <taxon>Bacteria</taxon>
        <taxon>Pseudomonadati</taxon>
        <taxon>Bacteroidota</taxon>
        <taxon>Sphingobacteriia</taxon>
        <taxon>Sphingobacteriales</taxon>
        <taxon>Sphingobacteriaceae</taxon>
        <taxon>Pedobacter</taxon>
    </lineage>
</organism>
<keyword evidence="1" id="KW-0812">Transmembrane</keyword>
<dbReference type="Gene3D" id="1.25.40.10">
    <property type="entry name" value="Tetratricopeptide repeat domain"/>
    <property type="match status" value="1"/>
</dbReference>